<keyword evidence="1" id="KW-0732">Signal</keyword>
<feature type="chain" id="PRO_5034183830" evidence="1">
    <location>
        <begin position="18"/>
        <end position="354"/>
    </location>
</feature>
<evidence type="ECO:0000256" key="1">
    <source>
        <dbReference type="SAM" id="SignalP"/>
    </source>
</evidence>
<evidence type="ECO:0000313" key="2">
    <source>
        <dbReference type="EMBL" id="KAG4424946.1"/>
    </source>
</evidence>
<proteinExistence type="predicted"/>
<accession>A0A8H7WHD0</accession>
<protein>
    <submittedName>
        <fullName evidence="2">Uncharacterized protein</fullName>
    </submittedName>
</protein>
<reference evidence="2" key="1">
    <citation type="submission" date="2021-02" db="EMBL/GenBank/DDBJ databases">
        <title>Genome sequence Cadophora malorum strain M34.</title>
        <authorList>
            <person name="Stefanovic E."/>
            <person name="Vu D."/>
            <person name="Scully C."/>
            <person name="Dijksterhuis J."/>
            <person name="Roader J."/>
            <person name="Houbraken J."/>
        </authorList>
    </citation>
    <scope>NUCLEOTIDE SEQUENCE</scope>
    <source>
        <strain evidence="2">M34</strain>
    </source>
</reference>
<dbReference type="AlphaFoldDB" id="A0A8H7WHD0"/>
<dbReference type="OrthoDB" id="3695070at2759"/>
<keyword evidence="3" id="KW-1185">Reference proteome</keyword>
<organism evidence="2 3">
    <name type="scientific">Cadophora malorum</name>
    <dbReference type="NCBI Taxonomy" id="108018"/>
    <lineage>
        <taxon>Eukaryota</taxon>
        <taxon>Fungi</taxon>
        <taxon>Dikarya</taxon>
        <taxon>Ascomycota</taxon>
        <taxon>Pezizomycotina</taxon>
        <taxon>Leotiomycetes</taxon>
        <taxon>Helotiales</taxon>
        <taxon>Ploettnerulaceae</taxon>
        <taxon>Cadophora</taxon>
    </lineage>
</organism>
<name>A0A8H7WHD0_9HELO</name>
<comment type="caution">
    <text evidence="2">The sequence shown here is derived from an EMBL/GenBank/DDBJ whole genome shotgun (WGS) entry which is preliminary data.</text>
</comment>
<dbReference type="Proteomes" id="UP000664132">
    <property type="component" value="Unassembled WGS sequence"/>
</dbReference>
<gene>
    <name evidence="2" type="ORF">IFR04_001917</name>
</gene>
<feature type="signal peptide" evidence="1">
    <location>
        <begin position="1"/>
        <end position="17"/>
    </location>
</feature>
<sequence length="354" mass="37674">MRRSNIVGLLCAVSATAQYTPPAIYTSVPEAYNPVVPVSSCQSLTCTPPNGSVCSTVDNPGPPKGVGIAANAIDLNTTSISYSLINGMAANGFTGIGSSQYEYSDQQLFVGLDPNLDEDSYPTGCVLMMQYLAQTFPLEPYIDTTEPEKNTTSCNGVLNVFCQSDLSGMIRSFNTSQSSNSSNVADGLDKCALLTRYVNAQLQQNDGTCSGEGKWIANFMNATGGSLPTPQSSPSAETRLGSDECKPIEPASYQMYKVASMRQLYFADPPDSDTDYYGSVFGGQAGWTPVITVVYGEDGEEIGEQGIQFSCLQTFQPDGEEREDIYESVAARGPGMSNVSLLMLFGLAGVVLVV</sequence>
<evidence type="ECO:0000313" key="3">
    <source>
        <dbReference type="Proteomes" id="UP000664132"/>
    </source>
</evidence>
<dbReference type="EMBL" id="JAFJYH010000015">
    <property type="protein sequence ID" value="KAG4424946.1"/>
    <property type="molecule type" value="Genomic_DNA"/>
</dbReference>